<dbReference type="EMBL" id="UOGF01000060">
    <property type="protein sequence ID" value="VAX30334.1"/>
    <property type="molecule type" value="Genomic_DNA"/>
</dbReference>
<keyword evidence="12 18" id="KW-0456">Lyase</keyword>
<dbReference type="GO" id="GO:0005829">
    <property type="term" value="C:cytosol"/>
    <property type="evidence" value="ECO:0007669"/>
    <property type="project" value="TreeGrafter"/>
</dbReference>
<evidence type="ECO:0000256" key="17">
    <source>
        <dbReference type="ARBA" id="ARBA00061583"/>
    </source>
</evidence>
<dbReference type="HAMAP" id="MF_00464">
    <property type="entry name" value="AdoMetDC_1"/>
    <property type="match status" value="1"/>
</dbReference>
<keyword evidence="14" id="KW-0670">Pyruvate</keyword>
<dbReference type="Gene3D" id="3.30.360.110">
    <property type="entry name" value="S-adenosylmethionine decarboxylase domain"/>
    <property type="match status" value="1"/>
</dbReference>
<dbReference type="GO" id="GO:0004014">
    <property type="term" value="F:adenosylmethionine decarboxylase activity"/>
    <property type="evidence" value="ECO:0007669"/>
    <property type="project" value="UniProtKB-EC"/>
</dbReference>
<evidence type="ECO:0000256" key="4">
    <source>
        <dbReference type="ARBA" id="ARBA00012357"/>
    </source>
</evidence>
<dbReference type="FunFam" id="3.30.360.110:FF:000001">
    <property type="entry name" value="S-adenosylmethionine decarboxylase proenzyme"/>
    <property type="match status" value="1"/>
</dbReference>
<keyword evidence="7" id="KW-0210">Decarboxylase</keyword>
<reference evidence="18" key="1">
    <citation type="submission" date="2018-06" db="EMBL/GenBank/DDBJ databases">
        <authorList>
            <person name="Zhirakovskaya E."/>
        </authorList>
    </citation>
    <scope>NUCLEOTIDE SEQUENCE</scope>
</reference>
<keyword evidence="9" id="KW-0745">Spermidine biosynthesis</keyword>
<evidence type="ECO:0000256" key="7">
    <source>
        <dbReference type="ARBA" id="ARBA00022793"/>
    </source>
</evidence>
<evidence type="ECO:0000256" key="1">
    <source>
        <dbReference type="ARBA" id="ARBA00001928"/>
    </source>
</evidence>
<evidence type="ECO:0000256" key="12">
    <source>
        <dbReference type="ARBA" id="ARBA00023239"/>
    </source>
</evidence>
<evidence type="ECO:0000256" key="2">
    <source>
        <dbReference type="ARBA" id="ARBA00004911"/>
    </source>
</evidence>
<comment type="cofactor">
    <cofactor evidence="1">
        <name>pyruvate</name>
        <dbReference type="ChEBI" id="CHEBI:15361"/>
    </cofactor>
</comment>
<evidence type="ECO:0000256" key="6">
    <source>
        <dbReference type="ARBA" id="ARBA00022691"/>
    </source>
</evidence>
<dbReference type="InterPro" id="IPR017716">
    <property type="entry name" value="S-AdoMet_deCOase_pro-enz"/>
</dbReference>
<evidence type="ECO:0000256" key="13">
    <source>
        <dbReference type="ARBA" id="ARBA00023270"/>
    </source>
</evidence>
<comment type="subunit">
    <text evidence="3">Heterotetramer of two alpha and two beta chains arranged as a dimer of alpha/beta heterodimers.</text>
</comment>
<comment type="similarity">
    <text evidence="17">Belongs to the prokaryotic AdoMetDC family. Type 1 subfamily.</text>
</comment>
<evidence type="ECO:0000256" key="16">
    <source>
        <dbReference type="ARBA" id="ARBA00056215"/>
    </source>
</evidence>
<evidence type="ECO:0000256" key="10">
    <source>
        <dbReference type="ARBA" id="ARBA00023115"/>
    </source>
</evidence>
<accession>A0A3B1D2B1</accession>
<keyword evidence="11" id="KW-0865">Zymogen</keyword>
<dbReference type="NCBIfam" id="TIGR03330">
    <property type="entry name" value="SAM_DCase_Bsu"/>
    <property type="match status" value="1"/>
</dbReference>
<sequence>MKALGIHILLELEDCNIKLLDDLKQIEVVMLKAAKKAKATIIDSRFHRFSPFGVSGVVVIAESHLTIHTWPEHAYAAVDIFTCGKLLQPKLATAFLVEAFASKRPSIVELDRGIFFPNPKSAQDRIADEEGDFLKQACR</sequence>
<keyword evidence="13" id="KW-0704">Schiff base</keyword>
<keyword evidence="6" id="KW-0949">S-adenosyl-L-methionine</keyword>
<keyword evidence="8" id="KW-0068">Autocatalytic cleavage</keyword>
<name>A0A3B1D2B1_9ZZZZ</name>
<dbReference type="InterPro" id="IPR042286">
    <property type="entry name" value="AdoMetDC_C"/>
</dbReference>
<dbReference type="EC" id="4.1.1.50" evidence="4"/>
<evidence type="ECO:0000256" key="5">
    <source>
        <dbReference type="ARBA" id="ARBA00020217"/>
    </source>
</evidence>
<dbReference type="AlphaFoldDB" id="A0A3B1D2B1"/>
<dbReference type="InterPro" id="IPR016067">
    <property type="entry name" value="S-AdoMet_deCO2ase_core"/>
</dbReference>
<dbReference type="Pfam" id="PF02675">
    <property type="entry name" value="AdoMet_dc"/>
    <property type="match status" value="1"/>
</dbReference>
<evidence type="ECO:0000256" key="8">
    <source>
        <dbReference type="ARBA" id="ARBA00022813"/>
    </source>
</evidence>
<dbReference type="SUPFAM" id="SSF56276">
    <property type="entry name" value="S-adenosylmethionine decarboxylase"/>
    <property type="match status" value="1"/>
</dbReference>
<gene>
    <name evidence="18" type="ORF">MNBD_NITROSPIRAE01-658</name>
</gene>
<dbReference type="PANTHER" id="PTHR33866">
    <property type="entry name" value="S-ADENOSYLMETHIONINE DECARBOXYLASE PROENZYME"/>
    <property type="match status" value="1"/>
</dbReference>
<dbReference type="InterPro" id="IPR042284">
    <property type="entry name" value="AdoMetDC_N"/>
</dbReference>
<keyword evidence="10" id="KW-0620">Polyamine biosynthesis</keyword>
<evidence type="ECO:0000313" key="18">
    <source>
        <dbReference type="EMBL" id="VAX30334.1"/>
    </source>
</evidence>
<evidence type="ECO:0000256" key="15">
    <source>
        <dbReference type="ARBA" id="ARBA00048112"/>
    </source>
</evidence>
<dbReference type="Gene3D" id="3.30.160.750">
    <property type="match status" value="1"/>
</dbReference>
<protein>
    <recommendedName>
        <fullName evidence="5">S-adenosylmethionine decarboxylase proenzyme</fullName>
        <ecNumber evidence="4">4.1.1.50</ecNumber>
    </recommendedName>
</protein>
<evidence type="ECO:0000256" key="14">
    <source>
        <dbReference type="ARBA" id="ARBA00023317"/>
    </source>
</evidence>
<evidence type="ECO:0000256" key="3">
    <source>
        <dbReference type="ARBA" id="ARBA00011601"/>
    </source>
</evidence>
<comment type="catalytic activity">
    <reaction evidence="15">
        <text>S-adenosyl-L-methionine + H(+) = S-adenosyl 3-(methylsulfanyl)propylamine + CO2</text>
        <dbReference type="Rhea" id="RHEA:15981"/>
        <dbReference type="ChEBI" id="CHEBI:15378"/>
        <dbReference type="ChEBI" id="CHEBI:16526"/>
        <dbReference type="ChEBI" id="CHEBI:57443"/>
        <dbReference type="ChEBI" id="CHEBI:59789"/>
        <dbReference type="EC" id="4.1.1.50"/>
    </reaction>
</comment>
<evidence type="ECO:0000256" key="9">
    <source>
        <dbReference type="ARBA" id="ARBA00023066"/>
    </source>
</evidence>
<organism evidence="18">
    <name type="scientific">hydrothermal vent metagenome</name>
    <dbReference type="NCBI Taxonomy" id="652676"/>
    <lineage>
        <taxon>unclassified sequences</taxon>
        <taxon>metagenomes</taxon>
        <taxon>ecological metagenomes</taxon>
    </lineage>
</organism>
<comment type="pathway">
    <text evidence="2">Amine and polyamine biosynthesis; S-adenosylmethioninamine biosynthesis; S-adenosylmethioninamine from S-adenosyl-L-methionine: step 1/1.</text>
</comment>
<dbReference type="GO" id="GO:0008295">
    <property type="term" value="P:spermidine biosynthetic process"/>
    <property type="evidence" value="ECO:0007669"/>
    <property type="project" value="UniProtKB-KW"/>
</dbReference>
<dbReference type="PANTHER" id="PTHR33866:SF2">
    <property type="entry name" value="S-ADENOSYLMETHIONINE DECARBOXYLASE PROENZYME"/>
    <property type="match status" value="1"/>
</dbReference>
<proteinExistence type="inferred from homology"/>
<comment type="function">
    <text evidence="16">Catalyzes the decarboxylation of S-adenosylmethionine to S-adenosylmethioninamine (dcAdoMet), the propylamine donor required for the synthesis of the polyamines spermine and spermidine from the diamine putrescine.</text>
</comment>
<dbReference type="InterPro" id="IPR003826">
    <property type="entry name" value="AdoMetDC_fam_prok"/>
</dbReference>
<evidence type="ECO:0000256" key="11">
    <source>
        <dbReference type="ARBA" id="ARBA00023145"/>
    </source>
</evidence>